<dbReference type="Gene3D" id="1.10.630.10">
    <property type="entry name" value="Cytochrome P450"/>
    <property type="match status" value="1"/>
</dbReference>
<dbReference type="AlphaFoldDB" id="A0A9P1GZF0"/>
<dbReference type="InterPro" id="IPR036396">
    <property type="entry name" value="Cyt_P450_sf"/>
</dbReference>
<evidence type="ECO:0000256" key="8">
    <source>
        <dbReference type="SAM" id="MobiDB-lite"/>
    </source>
</evidence>
<comment type="caution">
    <text evidence="9">The sequence shown here is derived from an EMBL/GenBank/DDBJ whole genome shotgun (WGS) entry which is preliminary data.</text>
</comment>
<dbReference type="EMBL" id="CALLCH030000005">
    <property type="protein sequence ID" value="CAI4212658.1"/>
    <property type="molecule type" value="Genomic_DNA"/>
</dbReference>
<feature type="region of interest" description="Disordered" evidence="8">
    <location>
        <begin position="125"/>
        <end position="154"/>
    </location>
</feature>
<evidence type="ECO:0000256" key="6">
    <source>
        <dbReference type="PIRSR" id="PIRSR602401-1"/>
    </source>
</evidence>
<evidence type="ECO:0000256" key="5">
    <source>
        <dbReference type="ARBA" id="ARBA00023033"/>
    </source>
</evidence>
<dbReference type="PANTHER" id="PTHR46300">
    <property type="entry name" value="P450, PUTATIVE (EUROFUNG)-RELATED-RELATED"/>
    <property type="match status" value="1"/>
</dbReference>
<keyword evidence="6 7" id="KW-0349">Heme</keyword>
<sequence length="680" mass="75424">MTNHSGTRLRAHYLGPLLEPSSEHSNWLPASFHRWAGATLDGNLLVPLASFVLRANDFLRQEGLAHYWLTIRATQATPEYDCPRWHCDEYFFHEAERPDKGPNWWANHLPHASRKERRNRAVVPTANGLETVRRARRPPRSSSPNQQSKARQIRDRVRASCAKEHICASVRCVGCATAAEEVRKRLGEEYAGLGTVQAAKGQIACFRVGTARGAVHSEPKMDGDRIFVNVVPGTEDELRALSSRHADPLQQPFRQFHAWAETYGDILGLKVGPLNVVVLRNPVHVREVLEKRGASYAGRPYSYIPAEHVFAEHADKHILNLQHDAFLRRWRTAANHLLAPAGVRQCLPILDATAATLAHSLLDVDAEVIDPLSHVRHWALATPLLAITGQRLEDRGPGFAARFFDAQHKWLELLEPGNAPPTKAREVREYMLDEYFGYLQTAKGLRHQTDEEASSSSGGLKGFRPLLTKVLEDGGPEPTEKSQGKCFTDAEIAYMGGGLLDAAVDTTLASILSFIMFMARYPEVQAQAFEELDGQCPGKVPSAEDLEKLPSSVSAPRANLAPRILDRDDVFHGYKLPKGTTILVNVWGLHQNSDEYEAPDEFRPQRFLLHPLGVKPDALAPDAVHGRRASYTFGTGRRVCPGEQFAEASLLLALAKVVWAYRIVAPGPLDTSLQGGMRPA</sequence>
<protein>
    <recommendedName>
        <fullName evidence="11">Cytochrome P450</fullName>
    </recommendedName>
</protein>
<dbReference type="InterPro" id="IPR050364">
    <property type="entry name" value="Cytochrome_P450_fung"/>
</dbReference>
<feature type="binding site" description="axial binding residue" evidence="6">
    <location>
        <position position="640"/>
    </location>
    <ligand>
        <name>heme</name>
        <dbReference type="ChEBI" id="CHEBI:30413"/>
    </ligand>
    <ligandPart>
        <name>Fe</name>
        <dbReference type="ChEBI" id="CHEBI:18248"/>
    </ligandPart>
</feature>
<organism evidence="9 10">
    <name type="scientific">Parascedosporium putredinis</name>
    <dbReference type="NCBI Taxonomy" id="1442378"/>
    <lineage>
        <taxon>Eukaryota</taxon>
        <taxon>Fungi</taxon>
        <taxon>Dikarya</taxon>
        <taxon>Ascomycota</taxon>
        <taxon>Pezizomycotina</taxon>
        <taxon>Sordariomycetes</taxon>
        <taxon>Hypocreomycetidae</taxon>
        <taxon>Microascales</taxon>
        <taxon>Microascaceae</taxon>
        <taxon>Parascedosporium</taxon>
    </lineage>
</organism>
<dbReference type="PROSITE" id="PS00086">
    <property type="entry name" value="CYTOCHROME_P450"/>
    <property type="match status" value="1"/>
</dbReference>
<dbReference type="SUPFAM" id="SSF48264">
    <property type="entry name" value="Cytochrome P450"/>
    <property type="match status" value="1"/>
</dbReference>
<keyword evidence="10" id="KW-1185">Reference proteome</keyword>
<evidence type="ECO:0000256" key="4">
    <source>
        <dbReference type="ARBA" id="ARBA00023004"/>
    </source>
</evidence>
<keyword evidence="5 7" id="KW-0503">Monooxygenase</keyword>
<evidence type="ECO:0000256" key="2">
    <source>
        <dbReference type="ARBA" id="ARBA00022723"/>
    </source>
</evidence>
<dbReference type="PRINTS" id="PR00463">
    <property type="entry name" value="EP450I"/>
</dbReference>
<dbReference type="InterPro" id="IPR002401">
    <property type="entry name" value="Cyt_P450_E_grp-I"/>
</dbReference>
<dbReference type="GO" id="GO:0016705">
    <property type="term" value="F:oxidoreductase activity, acting on paired donors, with incorporation or reduction of molecular oxygen"/>
    <property type="evidence" value="ECO:0007669"/>
    <property type="project" value="InterPro"/>
</dbReference>
<evidence type="ECO:0008006" key="11">
    <source>
        <dbReference type="Google" id="ProtNLM"/>
    </source>
</evidence>
<comment type="similarity">
    <text evidence="1 7">Belongs to the cytochrome P450 family.</text>
</comment>
<evidence type="ECO:0000313" key="10">
    <source>
        <dbReference type="Proteomes" id="UP000838763"/>
    </source>
</evidence>
<name>A0A9P1GZF0_9PEZI</name>
<dbReference type="InterPro" id="IPR001128">
    <property type="entry name" value="Cyt_P450"/>
</dbReference>
<dbReference type="Pfam" id="PF00067">
    <property type="entry name" value="p450"/>
    <property type="match status" value="1"/>
</dbReference>
<dbReference type="GO" id="GO:0005506">
    <property type="term" value="F:iron ion binding"/>
    <property type="evidence" value="ECO:0007669"/>
    <property type="project" value="InterPro"/>
</dbReference>
<keyword evidence="3 7" id="KW-0560">Oxidoreductase</keyword>
<accession>A0A9P1GZF0</accession>
<comment type="cofactor">
    <cofactor evidence="6">
        <name>heme</name>
        <dbReference type="ChEBI" id="CHEBI:30413"/>
    </cofactor>
</comment>
<evidence type="ECO:0000256" key="1">
    <source>
        <dbReference type="ARBA" id="ARBA00010617"/>
    </source>
</evidence>
<dbReference type="GO" id="GO:0004497">
    <property type="term" value="F:monooxygenase activity"/>
    <property type="evidence" value="ECO:0007669"/>
    <property type="project" value="UniProtKB-KW"/>
</dbReference>
<keyword evidence="2 6" id="KW-0479">Metal-binding</keyword>
<gene>
    <name evidence="9" type="ORF">PPNO1_LOCUS2413</name>
</gene>
<dbReference type="OrthoDB" id="1103324at2759"/>
<dbReference type="Proteomes" id="UP000838763">
    <property type="component" value="Unassembled WGS sequence"/>
</dbReference>
<evidence type="ECO:0000256" key="3">
    <source>
        <dbReference type="ARBA" id="ARBA00023002"/>
    </source>
</evidence>
<dbReference type="PANTHER" id="PTHR46300:SF2">
    <property type="entry name" value="CYTOCHROME P450 MONOOXYGENASE ALNH-RELATED"/>
    <property type="match status" value="1"/>
</dbReference>
<evidence type="ECO:0000256" key="7">
    <source>
        <dbReference type="RuleBase" id="RU000461"/>
    </source>
</evidence>
<keyword evidence="4 6" id="KW-0408">Iron</keyword>
<evidence type="ECO:0000313" key="9">
    <source>
        <dbReference type="EMBL" id="CAI4212658.1"/>
    </source>
</evidence>
<reference evidence="9" key="1">
    <citation type="submission" date="2022-11" db="EMBL/GenBank/DDBJ databases">
        <authorList>
            <person name="Scott C."/>
            <person name="Bruce N."/>
        </authorList>
    </citation>
    <scope>NUCLEOTIDE SEQUENCE</scope>
</reference>
<dbReference type="InterPro" id="IPR017972">
    <property type="entry name" value="Cyt_P450_CS"/>
</dbReference>
<dbReference type="GO" id="GO:0020037">
    <property type="term" value="F:heme binding"/>
    <property type="evidence" value="ECO:0007669"/>
    <property type="project" value="InterPro"/>
</dbReference>
<proteinExistence type="inferred from homology"/>